<keyword evidence="5" id="KW-1185">Reference proteome</keyword>
<comment type="caution">
    <text evidence="4">The sequence shown here is derived from an EMBL/GenBank/DDBJ whole genome shotgun (WGS) entry which is preliminary data.</text>
</comment>
<sequence length="381" mass="42218">MKETEIDQLLHIAALISRQRAGATLNDRDQQVLNNWMAENPANVELLHEVIEVLDTPVEDGDLKASADRVYEAIGFVTPFAKPVHRVHFLRNRWWWAAALLIGITTVTYLSYHPAPKQAIALKIKPGKDVAVLTLADGTTITLDSVANGIISQQGNVRITKLPTGELVYTPEGSNGQETLYNTMTTPKGGQYRLTLPDGSKVWLNAASSITYPAAFAGKERTVTIKGEVYFEVAKNENMPFHVKANNITVDVLGTSFNIMAYEDEPTIKTTLISGAIKVNGHLLKPGQQAVNERITDNADMEEAIAWKNGLFEFNQQSIVSIMQQISRWYDVDIKYEGNIKSKTFTGQISRYADITTVLQKLELTGGIHFKVSDRTVTAMP</sequence>
<dbReference type="Gene3D" id="2.60.120.1440">
    <property type="match status" value="1"/>
</dbReference>
<feature type="domain" description="FecR protein" evidence="2">
    <location>
        <begin position="183"/>
        <end position="277"/>
    </location>
</feature>
<dbReference type="PANTHER" id="PTHR30273:SF2">
    <property type="entry name" value="PROTEIN FECR"/>
    <property type="match status" value="1"/>
</dbReference>
<dbReference type="Pfam" id="PF04773">
    <property type="entry name" value="FecR"/>
    <property type="match status" value="1"/>
</dbReference>
<dbReference type="InterPro" id="IPR032508">
    <property type="entry name" value="FecR_C"/>
</dbReference>
<keyword evidence="1" id="KW-0812">Transmembrane</keyword>
<evidence type="ECO:0000259" key="2">
    <source>
        <dbReference type="Pfam" id="PF04773"/>
    </source>
</evidence>
<dbReference type="InterPro" id="IPR006860">
    <property type="entry name" value="FecR"/>
</dbReference>
<dbReference type="GO" id="GO:0016989">
    <property type="term" value="F:sigma factor antagonist activity"/>
    <property type="evidence" value="ECO:0007669"/>
    <property type="project" value="TreeGrafter"/>
</dbReference>
<dbReference type="AlphaFoldDB" id="A0A6N8JFI0"/>
<dbReference type="PANTHER" id="PTHR30273">
    <property type="entry name" value="PERIPLASMIC SIGNAL SENSOR AND SIGMA FACTOR ACTIVATOR FECR-RELATED"/>
    <property type="match status" value="1"/>
</dbReference>
<accession>A0A6N8JFI0</accession>
<dbReference type="EMBL" id="WRXO01000006">
    <property type="protein sequence ID" value="MVT43136.1"/>
    <property type="molecule type" value="Genomic_DNA"/>
</dbReference>
<dbReference type="InterPro" id="IPR012373">
    <property type="entry name" value="Ferrdict_sens_TM"/>
</dbReference>
<dbReference type="RefSeq" id="WP_157301743.1">
    <property type="nucleotide sequence ID" value="NZ_BAAAZB010000004.1"/>
</dbReference>
<reference evidence="4 5" key="1">
    <citation type="submission" date="2019-12" db="EMBL/GenBank/DDBJ databases">
        <title>The draft genomic sequence of strain Chitinophaga oryziterrae JCM 16595.</title>
        <authorList>
            <person name="Zhang X."/>
        </authorList>
    </citation>
    <scope>NUCLEOTIDE SEQUENCE [LARGE SCALE GENOMIC DNA]</scope>
    <source>
        <strain evidence="4 5">JCM 16595</strain>
    </source>
</reference>
<feature type="domain" description="Protein FecR C-terminal" evidence="3">
    <location>
        <begin position="312"/>
        <end position="378"/>
    </location>
</feature>
<evidence type="ECO:0000259" key="3">
    <source>
        <dbReference type="Pfam" id="PF16344"/>
    </source>
</evidence>
<protein>
    <submittedName>
        <fullName evidence="4">DUF4974 domain-containing protein</fullName>
    </submittedName>
</protein>
<keyword evidence="1" id="KW-1133">Transmembrane helix</keyword>
<dbReference type="Gene3D" id="3.55.50.30">
    <property type="match status" value="1"/>
</dbReference>
<feature type="transmembrane region" description="Helical" evidence="1">
    <location>
        <begin position="94"/>
        <end position="112"/>
    </location>
</feature>
<organism evidence="4 5">
    <name type="scientific">Chitinophaga oryziterrae</name>
    <dbReference type="NCBI Taxonomy" id="1031224"/>
    <lineage>
        <taxon>Bacteria</taxon>
        <taxon>Pseudomonadati</taxon>
        <taxon>Bacteroidota</taxon>
        <taxon>Chitinophagia</taxon>
        <taxon>Chitinophagales</taxon>
        <taxon>Chitinophagaceae</taxon>
        <taxon>Chitinophaga</taxon>
    </lineage>
</organism>
<name>A0A6N8JFI0_9BACT</name>
<evidence type="ECO:0000256" key="1">
    <source>
        <dbReference type="SAM" id="Phobius"/>
    </source>
</evidence>
<proteinExistence type="predicted"/>
<gene>
    <name evidence="4" type="ORF">GO495_21240</name>
</gene>
<dbReference type="Proteomes" id="UP000468388">
    <property type="component" value="Unassembled WGS sequence"/>
</dbReference>
<evidence type="ECO:0000313" key="5">
    <source>
        <dbReference type="Proteomes" id="UP000468388"/>
    </source>
</evidence>
<dbReference type="OrthoDB" id="772265at2"/>
<keyword evidence="1" id="KW-0472">Membrane</keyword>
<dbReference type="PIRSF" id="PIRSF018266">
    <property type="entry name" value="FecR"/>
    <property type="match status" value="1"/>
</dbReference>
<dbReference type="Pfam" id="PF16344">
    <property type="entry name" value="FecR_C"/>
    <property type="match status" value="1"/>
</dbReference>
<evidence type="ECO:0000313" key="4">
    <source>
        <dbReference type="EMBL" id="MVT43136.1"/>
    </source>
</evidence>